<dbReference type="PANTHER" id="PTHR41521">
    <property type="match status" value="1"/>
</dbReference>
<dbReference type="STRING" id="1210086.GCA_001613105_03427"/>
<dbReference type="SUPFAM" id="SSF54909">
    <property type="entry name" value="Dimeric alpha+beta barrel"/>
    <property type="match status" value="1"/>
</dbReference>
<protein>
    <submittedName>
        <fullName evidence="2">Uncharacterized protein (DUF1330 family)</fullName>
    </submittedName>
</protein>
<dbReference type="Proteomes" id="UP000254869">
    <property type="component" value="Unassembled WGS sequence"/>
</dbReference>
<organism evidence="2 3">
    <name type="scientific">Nocardia pseudobrasiliensis</name>
    <dbReference type="NCBI Taxonomy" id="45979"/>
    <lineage>
        <taxon>Bacteria</taxon>
        <taxon>Bacillati</taxon>
        <taxon>Actinomycetota</taxon>
        <taxon>Actinomycetes</taxon>
        <taxon>Mycobacteriales</taxon>
        <taxon>Nocardiaceae</taxon>
        <taxon>Nocardia</taxon>
    </lineage>
</organism>
<dbReference type="Gene3D" id="3.30.70.100">
    <property type="match status" value="1"/>
</dbReference>
<dbReference type="Pfam" id="PF07045">
    <property type="entry name" value="DUF1330"/>
    <property type="match status" value="1"/>
</dbReference>
<dbReference type="InterPro" id="IPR011008">
    <property type="entry name" value="Dimeric_a/b-barrel"/>
</dbReference>
<dbReference type="AlphaFoldDB" id="A0A370I026"/>
<sequence length="96" mass="10979">MTVYALAQLTITDRETYGRYQARFMEVLSRFDGRVLAADEHPRVEEGVWAHDKAVLLEFPDEQAFRTWADSPEYTEIAADRKAGSHGPVLLIRGIR</sequence>
<dbReference type="PANTHER" id="PTHR41521:SF4">
    <property type="entry name" value="BLR0684 PROTEIN"/>
    <property type="match status" value="1"/>
</dbReference>
<evidence type="ECO:0000259" key="1">
    <source>
        <dbReference type="Pfam" id="PF07045"/>
    </source>
</evidence>
<evidence type="ECO:0000313" key="3">
    <source>
        <dbReference type="Proteomes" id="UP000254869"/>
    </source>
</evidence>
<proteinExistence type="predicted"/>
<gene>
    <name evidence="2" type="ORF">DFR76_109454</name>
</gene>
<reference evidence="2 3" key="1">
    <citation type="submission" date="2018-07" db="EMBL/GenBank/DDBJ databases">
        <title>Genomic Encyclopedia of Type Strains, Phase IV (KMG-IV): sequencing the most valuable type-strain genomes for metagenomic binning, comparative biology and taxonomic classification.</title>
        <authorList>
            <person name="Goeker M."/>
        </authorList>
    </citation>
    <scope>NUCLEOTIDE SEQUENCE [LARGE SCALE GENOMIC DNA]</scope>
    <source>
        <strain evidence="2 3">DSM 44290</strain>
    </source>
</reference>
<feature type="domain" description="DUF1330" evidence="1">
    <location>
        <begin position="2"/>
        <end position="94"/>
    </location>
</feature>
<evidence type="ECO:0000313" key="2">
    <source>
        <dbReference type="EMBL" id="RDI64113.1"/>
    </source>
</evidence>
<name>A0A370I026_9NOCA</name>
<accession>A0A370I026</accession>
<keyword evidence="3" id="KW-1185">Reference proteome</keyword>
<dbReference type="InterPro" id="IPR010753">
    <property type="entry name" value="DUF1330"/>
</dbReference>
<dbReference type="EMBL" id="QQBC01000009">
    <property type="protein sequence ID" value="RDI64113.1"/>
    <property type="molecule type" value="Genomic_DNA"/>
</dbReference>
<dbReference type="RefSeq" id="WP_067998764.1">
    <property type="nucleotide sequence ID" value="NZ_QQBC01000009.1"/>
</dbReference>
<comment type="caution">
    <text evidence="2">The sequence shown here is derived from an EMBL/GenBank/DDBJ whole genome shotgun (WGS) entry which is preliminary data.</text>
</comment>